<dbReference type="AlphaFoldDB" id="A0A511WAI0"/>
<comment type="caution">
    <text evidence="1">The sequence shown here is derived from an EMBL/GenBank/DDBJ whole genome shotgun (WGS) entry which is preliminary data.</text>
</comment>
<gene>
    <name evidence="1" type="ORF">AHA02nite_28790</name>
</gene>
<reference evidence="1 2" key="1">
    <citation type="submission" date="2019-07" db="EMBL/GenBank/DDBJ databases">
        <title>Whole genome shotgun sequence of Alkalibacillus haloalkaliphilus NBRC 103110.</title>
        <authorList>
            <person name="Hosoyama A."/>
            <person name="Uohara A."/>
            <person name="Ohji S."/>
            <person name="Ichikawa N."/>
        </authorList>
    </citation>
    <scope>NUCLEOTIDE SEQUENCE [LARGE SCALE GENOMIC DNA]</scope>
    <source>
        <strain evidence="1 2">NBRC 103110</strain>
    </source>
</reference>
<sequence>MTTDSIRLTAPEVSELWGAYMNDSLTVCVMKNFLNKVEDGEIRPLVENSLTTALNHLQEIEAIFNHEGYPIPVAFSENEDVDINSPRIFSDGYMLEYLREMGQIGMKAYSSAVAFSTRSDVYQYFARGLQETQQLHEQAVQVSLRQGTYMRPPILPIPKKPDFVKKQSFLQGWFGNRRPVTGPEVSHLFSNIQRNALGAATMAGFAQTTQSKDLRQYFQRGKDIANKHIEIFSSILRENDLPVPMTWDTEVTDSTSFVFSDKLMLYQTTSLNALGLSYYGLSIANSPRHDLGVHYTRLMAEVAQYTQDGTNMMIDHGWLEQPPQAAERDKLKNE</sequence>
<dbReference type="Pfam" id="PF11553">
    <property type="entry name" value="DUF3231"/>
    <property type="match status" value="2"/>
</dbReference>
<evidence type="ECO:0000313" key="1">
    <source>
        <dbReference type="EMBL" id="GEN47103.1"/>
    </source>
</evidence>
<protein>
    <recommendedName>
        <fullName evidence="3">DUF3231 family protein</fullName>
    </recommendedName>
</protein>
<dbReference type="Gene3D" id="1.20.1260.10">
    <property type="match status" value="2"/>
</dbReference>
<evidence type="ECO:0000313" key="2">
    <source>
        <dbReference type="Proteomes" id="UP000321440"/>
    </source>
</evidence>
<dbReference type="InterPro" id="IPR021617">
    <property type="entry name" value="DUF3231"/>
</dbReference>
<dbReference type="Proteomes" id="UP000321440">
    <property type="component" value="Unassembled WGS sequence"/>
</dbReference>
<accession>A0A511WAI0</accession>
<dbReference type="RefSeq" id="WP_146818482.1">
    <property type="nucleotide sequence ID" value="NZ_BJYA01000024.1"/>
</dbReference>
<dbReference type="OrthoDB" id="1675670at2"/>
<dbReference type="EMBL" id="BJYA01000024">
    <property type="protein sequence ID" value="GEN47103.1"/>
    <property type="molecule type" value="Genomic_DNA"/>
</dbReference>
<proteinExistence type="predicted"/>
<evidence type="ECO:0008006" key="3">
    <source>
        <dbReference type="Google" id="ProtNLM"/>
    </source>
</evidence>
<dbReference type="InterPro" id="IPR012347">
    <property type="entry name" value="Ferritin-like"/>
</dbReference>
<keyword evidence="2" id="KW-1185">Reference proteome</keyword>
<name>A0A511WAI0_9BACI</name>
<organism evidence="1 2">
    <name type="scientific">Alkalibacillus haloalkaliphilus</name>
    <dbReference type="NCBI Taxonomy" id="94136"/>
    <lineage>
        <taxon>Bacteria</taxon>
        <taxon>Bacillati</taxon>
        <taxon>Bacillota</taxon>
        <taxon>Bacilli</taxon>
        <taxon>Bacillales</taxon>
        <taxon>Bacillaceae</taxon>
        <taxon>Alkalibacillus</taxon>
    </lineage>
</organism>